<comment type="caution">
    <text evidence="1">The sequence shown here is derived from an EMBL/GenBank/DDBJ whole genome shotgun (WGS) entry which is preliminary data.</text>
</comment>
<evidence type="ECO:0000313" key="2">
    <source>
        <dbReference type="Proteomes" id="UP000679950"/>
    </source>
</evidence>
<evidence type="ECO:0000313" key="1">
    <source>
        <dbReference type="EMBL" id="GIN57385.1"/>
    </source>
</evidence>
<dbReference type="Proteomes" id="UP000679950">
    <property type="component" value="Unassembled WGS sequence"/>
</dbReference>
<sequence>MIWNSNHKQDRRILEVIQDVEDELEILEAWKSRITQIVKFPFMAEIVEFQEFRSIVQQGDRLKVHSVDSIDEKYGIIVHTRLGREKIYFPLCDLEAIDLNDEGRQVIDDYAVWFANR</sequence>
<proteinExistence type="predicted"/>
<keyword evidence="2" id="KW-1185">Reference proteome</keyword>
<dbReference type="Pfam" id="PF11535">
    <property type="entry name" value="Calci_bind_CcbP"/>
    <property type="match status" value="1"/>
</dbReference>
<accession>A0ABQ4KHG6</accession>
<organism evidence="1 2">
    <name type="scientific">Lederbergia ruris</name>
    <dbReference type="NCBI Taxonomy" id="217495"/>
    <lineage>
        <taxon>Bacteria</taxon>
        <taxon>Bacillati</taxon>
        <taxon>Bacillota</taxon>
        <taxon>Bacilli</taxon>
        <taxon>Bacillales</taxon>
        <taxon>Bacillaceae</taxon>
        <taxon>Lederbergia</taxon>
    </lineage>
</organism>
<dbReference type="RefSeq" id="WP_191967530.1">
    <property type="nucleotide sequence ID" value="NZ_BORB01000011.1"/>
</dbReference>
<reference evidence="1 2" key="1">
    <citation type="submission" date="2021-03" db="EMBL/GenBank/DDBJ databases">
        <title>Antimicrobial resistance genes in bacteria isolated from Japanese honey, and their potential for conferring macrolide and lincosamide resistance in the American foulbrood pathogen Paenibacillus larvae.</title>
        <authorList>
            <person name="Okamoto M."/>
            <person name="Kumagai M."/>
            <person name="Kanamori H."/>
            <person name="Takamatsu D."/>
        </authorList>
    </citation>
    <scope>NUCLEOTIDE SEQUENCE [LARGE SCALE GENOMIC DNA]</scope>
    <source>
        <strain evidence="1 2">J8TS2</strain>
    </source>
</reference>
<name>A0ABQ4KHG6_9BACI</name>
<protein>
    <submittedName>
        <fullName evidence="1">Uncharacterized protein</fullName>
    </submittedName>
</protein>
<dbReference type="InterPro" id="IPR020994">
    <property type="entry name" value="Uncharacterised_Ca-bd_CcbP"/>
</dbReference>
<dbReference type="EMBL" id="BORB01000011">
    <property type="protein sequence ID" value="GIN57385.1"/>
    <property type="molecule type" value="Genomic_DNA"/>
</dbReference>
<gene>
    <name evidence="1" type="ORF">J8TS2_17040</name>
</gene>